<dbReference type="InterPro" id="IPR050624">
    <property type="entry name" value="HTH-type_Tx_Regulator"/>
</dbReference>
<dbReference type="Proteomes" id="UP000298429">
    <property type="component" value="Unassembled WGS sequence"/>
</dbReference>
<dbReference type="PANTHER" id="PTHR43479:SF11">
    <property type="entry name" value="ACREF_ENVCD OPERON REPRESSOR-RELATED"/>
    <property type="match status" value="1"/>
</dbReference>
<dbReference type="InterPro" id="IPR036271">
    <property type="entry name" value="Tet_transcr_reg_TetR-rel_C_sf"/>
</dbReference>
<feature type="DNA-binding region" description="H-T-H motif" evidence="2">
    <location>
        <begin position="35"/>
        <end position="54"/>
    </location>
</feature>
<feature type="compositionally biased region" description="Polar residues" evidence="3">
    <location>
        <begin position="252"/>
        <end position="263"/>
    </location>
</feature>
<dbReference type="EMBL" id="RQGN01000045">
    <property type="protein sequence ID" value="TGM03445.1"/>
    <property type="molecule type" value="Genomic_DNA"/>
</dbReference>
<dbReference type="PRINTS" id="PR00455">
    <property type="entry name" value="HTHTETR"/>
</dbReference>
<evidence type="ECO:0000313" key="6">
    <source>
        <dbReference type="Proteomes" id="UP000298429"/>
    </source>
</evidence>
<evidence type="ECO:0000256" key="2">
    <source>
        <dbReference type="PROSITE-ProRule" id="PRU00335"/>
    </source>
</evidence>
<gene>
    <name evidence="5" type="ORF">EHQ76_09515</name>
</gene>
<dbReference type="OrthoDB" id="9814200at2"/>
<dbReference type="PROSITE" id="PS50977">
    <property type="entry name" value="HTH_TETR_2"/>
    <property type="match status" value="1"/>
</dbReference>
<proteinExistence type="predicted"/>
<dbReference type="SUPFAM" id="SSF46689">
    <property type="entry name" value="Homeodomain-like"/>
    <property type="match status" value="1"/>
</dbReference>
<accession>A0A5F2BD03</accession>
<dbReference type="PROSITE" id="PS01081">
    <property type="entry name" value="HTH_TETR_1"/>
    <property type="match status" value="1"/>
</dbReference>
<dbReference type="GO" id="GO:0003677">
    <property type="term" value="F:DNA binding"/>
    <property type="evidence" value="ECO:0007669"/>
    <property type="project" value="UniProtKB-UniRule"/>
</dbReference>
<evidence type="ECO:0000313" key="5">
    <source>
        <dbReference type="EMBL" id="TGM03445.1"/>
    </source>
</evidence>
<feature type="domain" description="HTH tetR-type" evidence="4">
    <location>
        <begin position="12"/>
        <end position="72"/>
    </location>
</feature>
<feature type="region of interest" description="Disordered" evidence="3">
    <location>
        <begin position="235"/>
        <end position="263"/>
    </location>
</feature>
<dbReference type="AlphaFoldDB" id="A0A5F2BD03"/>
<sequence>MEKQNLNKQKGKERKDDILGCAKNFFFTKGYESTSIHDIIDELGIAKGTFYHHFNSKEELLMELIKTLSDELTRNLLESVAERKPKNTLDKLKLIHELHFDWVQQNPEMIFFFLKAIYLPENLILKSNLEKEMIKRDIAFLSDLIREGQQDGSFSNKMPPVFLAEMIVAMGNVQNEKFALYMLGLNDTDPDLIFENEKNSHDLFSSILGIKVPIEFPFPKEEMIAAAENLRKFSREFEKQQSNKNNAKRNPLKSSNSKGGKAK</sequence>
<evidence type="ECO:0000256" key="1">
    <source>
        <dbReference type="ARBA" id="ARBA00023125"/>
    </source>
</evidence>
<dbReference type="InterPro" id="IPR001647">
    <property type="entry name" value="HTH_TetR"/>
</dbReference>
<protein>
    <submittedName>
        <fullName evidence="5">TetR/AcrR family transcriptional regulator</fullName>
    </submittedName>
</protein>
<dbReference type="SUPFAM" id="SSF48498">
    <property type="entry name" value="Tetracyclin repressor-like, C-terminal domain"/>
    <property type="match status" value="1"/>
</dbReference>
<dbReference type="Gene3D" id="1.10.357.10">
    <property type="entry name" value="Tetracycline Repressor, domain 2"/>
    <property type="match status" value="1"/>
</dbReference>
<reference evidence="5 6" key="1">
    <citation type="journal article" date="2019" name="PLoS Negl. Trop. Dis.">
        <title>Revisiting the worldwide diversity of Leptospira species in the environment.</title>
        <authorList>
            <person name="Vincent A.T."/>
            <person name="Schiettekatte O."/>
            <person name="Bourhy P."/>
            <person name="Veyrier F.J."/>
            <person name="Picardeau M."/>
        </authorList>
    </citation>
    <scope>NUCLEOTIDE SEQUENCE [LARGE SCALE GENOMIC DNA]</scope>
    <source>
        <strain evidence="5 6">201702444</strain>
    </source>
</reference>
<dbReference type="Pfam" id="PF00440">
    <property type="entry name" value="TetR_N"/>
    <property type="match status" value="1"/>
</dbReference>
<dbReference type="InterPro" id="IPR023772">
    <property type="entry name" value="DNA-bd_HTH_TetR-type_CS"/>
</dbReference>
<evidence type="ECO:0000256" key="3">
    <source>
        <dbReference type="SAM" id="MobiDB-lite"/>
    </source>
</evidence>
<dbReference type="RefSeq" id="WP_135670778.1">
    <property type="nucleotide sequence ID" value="NZ_RQGN01000045.1"/>
</dbReference>
<comment type="caution">
    <text evidence="5">The sequence shown here is derived from an EMBL/GenBank/DDBJ whole genome shotgun (WGS) entry which is preliminary data.</text>
</comment>
<dbReference type="PANTHER" id="PTHR43479">
    <property type="entry name" value="ACREF/ENVCD OPERON REPRESSOR-RELATED"/>
    <property type="match status" value="1"/>
</dbReference>
<organism evidence="5 6">
    <name type="scientific">Leptospira barantonii</name>
    <dbReference type="NCBI Taxonomy" id="2023184"/>
    <lineage>
        <taxon>Bacteria</taxon>
        <taxon>Pseudomonadati</taxon>
        <taxon>Spirochaetota</taxon>
        <taxon>Spirochaetia</taxon>
        <taxon>Leptospirales</taxon>
        <taxon>Leptospiraceae</taxon>
        <taxon>Leptospira</taxon>
    </lineage>
</organism>
<dbReference type="InterPro" id="IPR009057">
    <property type="entry name" value="Homeodomain-like_sf"/>
</dbReference>
<evidence type="ECO:0000259" key="4">
    <source>
        <dbReference type="PROSITE" id="PS50977"/>
    </source>
</evidence>
<name>A0A5F2BD03_9LEPT</name>
<keyword evidence="1 2" id="KW-0238">DNA-binding</keyword>